<dbReference type="PIRSF" id="PIRSF028451">
    <property type="entry name" value="UCP028451"/>
    <property type="match status" value="1"/>
</dbReference>
<reference evidence="1 2" key="1">
    <citation type="journal article" date="2011" name="Stand. Genomic Sci.">
        <title>Non-contiguous finished genome sequence of Bacteroides coprosuis type strain (PC139).</title>
        <authorList>
            <person name="Land M."/>
            <person name="Held B."/>
            <person name="Gronow S."/>
            <person name="Abt B."/>
            <person name="Lucas S."/>
            <person name="Del Rio T.G."/>
            <person name="Nolan M."/>
            <person name="Tice H."/>
            <person name="Cheng J.F."/>
            <person name="Pitluck S."/>
            <person name="Liolios K."/>
            <person name="Pagani I."/>
            <person name="Ivanova N."/>
            <person name="Mavromatis K."/>
            <person name="Mikhailova N."/>
            <person name="Pati A."/>
            <person name="Tapia R."/>
            <person name="Han C."/>
            <person name="Goodwin L."/>
            <person name="Chen A."/>
            <person name="Palaniappan K."/>
            <person name="Hauser L."/>
            <person name="Brambilla E.M."/>
            <person name="Rohde M."/>
            <person name="Goker M."/>
            <person name="Detter J.C."/>
            <person name="Woyke T."/>
            <person name="Bristow J."/>
            <person name="Eisen J.A."/>
            <person name="Markowitz V."/>
            <person name="Hugenholtz P."/>
            <person name="Kyrpides N.C."/>
            <person name="Klenk H.P."/>
            <person name="Lapidus A."/>
        </authorList>
    </citation>
    <scope>NUCLEOTIDE SEQUENCE [LARGE SCALE GENOMIC DNA]</scope>
    <source>
        <strain evidence="1 2">DSM 18011</strain>
    </source>
</reference>
<dbReference type="InterPro" id="IPR015996">
    <property type="entry name" value="UCP028451"/>
</dbReference>
<organism evidence="1 2">
    <name type="scientific">Bacteroides coprosuis DSM 18011</name>
    <dbReference type="NCBI Taxonomy" id="679937"/>
    <lineage>
        <taxon>Bacteria</taxon>
        <taxon>Pseudomonadati</taxon>
        <taxon>Bacteroidota</taxon>
        <taxon>Bacteroidia</taxon>
        <taxon>Bacteroidales</taxon>
        <taxon>Bacteroidaceae</taxon>
        <taxon>Bacteroides</taxon>
    </lineage>
</organism>
<sequence length="219" mass="25843">MELEKVYHFLTEVEKNNNRDWFAENKGMYEEAQSVFEDFVQLVINRIAIFDPAVMVVEPKDCTFRIYRDIRFSPNKLPYKTHMGAYINVKGRKSDYCGYYVHLQPGKSFLGGGSIGLPTKRLTRIREQIMERIDEYIDIVEDPKFKKYFPIIGMDFLKTAPKGFSKDYKYIDYLRCKEYICSYDVTDDFFLNPSCLDEIGEVFQQNKRFADFINSALGY</sequence>
<dbReference type="InterPro" id="IPR012808">
    <property type="entry name" value="CHP02453"/>
</dbReference>
<evidence type="ECO:0000313" key="1">
    <source>
        <dbReference type="EMBL" id="EGJ71585.1"/>
    </source>
</evidence>
<dbReference type="OrthoDB" id="9794241at2"/>
<dbReference type="NCBIfam" id="TIGR02453">
    <property type="entry name" value="TIGR02453 family protein"/>
    <property type="match status" value="1"/>
</dbReference>
<accession>F3ZPC8</accession>
<dbReference type="EMBL" id="CM001167">
    <property type="protein sequence ID" value="EGJ71585.1"/>
    <property type="molecule type" value="Genomic_DNA"/>
</dbReference>
<dbReference type="AlphaFoldDB" id="F3ZPC8"/>
<proteinExistence type="predicted"/>
<dbReference type="Pfam" id="PF09365">
    <property type="entry name" value="DUF2461"/>
    <property type="match status" value="1"/>
</dbReference>
<dbReference type="HOGENOM" id="CLU_036742_2_0_10"/>
<evidence type="ECO:0008006" key="3">
    <source>
        <dbReference type="Google" id="ProtNLM"/>
    </source>
</evidence>
<dbReference type="Proteomes" id="UP000018439">
    <property type="component" value="Chromosome"/>
</dbReference>
<dbReference type="STRING" id="679937.Bcop_1390"/>
<dbReference type="eggNOG" id="COG5587">
    <property type="taxonomic scope" value="Bacteria"/>
</dbReference>
<gene>
    <name evidence="1" type="ORF">Bcop_1390</name>
</gene>
<name>F3ZPC8_9BACE</name>
<dbReference type="PANTHER" id="PTHR36452:SF1">
    <property type="entry name" value="DUF2461 DOMAIN-CONTAINING PROTEIN"/>
    <property type="match status" value="1"/>
</dbReference>
<dbReference type="PANTHER" id="PTHR36452">
    <property type="entry name" value="CHROMOSOME 12, WHOLE GENOME SHOTGUN SEQUENCE"/>
    <property type="match status" value="1"/>
</dbReference>
<protein>
    <recommendedName>
        <fullName evidence="3">TIGR02453 family protein</fullName>
    </recommendedName>
</protein>
<keyword evidence="2" id="KW-1185">Reference proteome</keyword>
<evidence type="ECO:0000313" key="2">
    <source>
        <dbReference type="Proteomes" id="UP000018439"/>
    </source>
</evidence>